<dbReference type="EMBL" id="JABMIG020000001">
    <property type="protein sequence ID" value="KAL3805926.1"/>
    <property type="molecule type" value="Genomic_DNA"/>
</dbReference>
<dbReference type="Proteomes" id="UP001516023">
    <property type="component" value="Unassembled WGS sequence"/>
</dbReference>
<evidence type="ECO:0000313" key="2">
    <source>
        <dbReference type="EMBL" id="KAL3805926.1"/>
    </source>
</evidence>
<gene>
    <name evidence="2" type="ORF">HJC23_007887</name>
</gene>
<evidence type="ECO:0000313" key="3">
    <source>
        <dbReference type="Proteomes" id="UP001516023"/>
    </source>
</evidence>
<protein>
    <submittedName>
        <fullName evidence="2">Uncharacterized protein</fullName>
    </submittedName>
</protein>
<feature type="region of interest" description="Disordered" evidence="1">
    <location>
        <begin position="1"/>
        <end position="26"/>
    </location>
</feature>
<accession>A0ABD3R406</accession>
<proteinExistence type="predicted"/>
<sequence>MIPLQIDGHTHSSASSSNDNEDHSTRQVRFSDYSTLHIYRADPSYRRCKSYLPSEYQAFRTRAAFEAFRLRQLIEACPFQNAETIRLLINRGIVKREDFLGIEHLISESAHERVVKERRVHSSSLLKRQKELLENNEWDANSLAEVALARSAKSAARARVRAAVAA</sequence>
<name>A0ABD3R406_9STRA</name>
<dbReference type="AlphaFoldDB" id="A0ABD3R406"/>
<comment type="caution">
    <text evidence="2">The sequence shown here is derived from an EMBL/GenBank/DDBJ whole genome shotgun (WGS) entry which is preliminary data.</text>
</comment>
<evidence type="ECO:0000256" key="1">
    <source>
        <dbReference type="SAM" id="MobiDB-lite"/>
    </source>
</evidence>
<organism evidence="2 3">
    <name type="scientific">Cyclotella cryptica</name>
    <dbReference type="NCBI Taxonomy" id="29204"/>
    <lineage>
        <taxon>Eukaryota</taxon>
        <taxon>Sar</taxon>
        <taxon>Stramenopiles</taxon>
        <taxon>Ochrophyta</taxon>
        <taxon>Bacillariophyta</taxon>
        <taxon>Coscinodiscophyceae</taxon>
        <taxon>Thalassiosirophycidae</taxon>
        <taxon>Stephanodiscales</taxon>
        <taxon>Stephanodiscaceae</taxon>
        <taxon>Cyclotella</taxon>
    </lineage>
</organism>
<reference evidence="2 3" key="1">
    <citation type="journal article" date="2020" name="G3 (Bethesda)">
        <title>Improved Reference Genome for Cyclotella cryptica CCMP332, a Model for Cell Wall Morphogenesis, Salinity Adaptation, and Lipid Production in Diatoms (Bacillariophyta).</title>
        <authorList>
            <person name="Roberts W.R."/>
            <person name="Downey K.M."/>
            <person name="Ruck E.C."/>
            <person name="Traller J.C."/>
            <person name="Alverson A.J."/>
        </authorList>
    </citation>
    <scope>NUCLEOTIDE SEQUENCE [LARGE SCALE GENOMIC DNA]</scope>
    <source>
        <strain evidence="2 3">CCMP332</strain>
    </source>
</reference>
<keyword evidence="3" id="KW-1185">Reference proteome</keyword>